<name>A0ABS9VJM3_9SPHN</name>
<comment type="subcellular location">
    <subcellularLocation>
        <location evidence="1">Cell membrane</location>
        <topology evidence="1">Multi-pass membrane protein</topology>
    </subcellularLocation>
</comment>
<feature type="transmembrane region" description="Helical" evidence="6">
    <location>
        <begin position="61"/>
        <end position="78"/>
    </location>
</feature>
<feature type="transmembrane region" description="Helical" evidence="6">
    <location>
        <begin position="305"/>
        <end position="322"/>
    </location>
</feature>
<evidence type="ECO:0000256" key="2">
    <source>
        <dbReference type="ARBA" id="ARBA00022475"/>
    </source>
</evidence>
<dbReference type="NCBIfam" id="TIGR00360">
    <property type="entry name" value="ComEC_N-term"/>
    <property type="match status" value="1"/>
</dbReference>
<gene>
    <name evidence="8" type="ORF">LZ016_03615</name>
</gene>
<evidence type="ECO:0000313" key="9">
    <source>
        <dbReference type="Proteomes" id="UP001203058"/>
    </source>
</evidence>
<feature type="transmembrane region" description="Helical" evidence="6">
    <location>
        <begin position="352"/>
        <end position="368"/>
    </location>
</feature>
<evidence type="ECO:0000259" key="7">
    <source>
        <dbReference type="Pfam" id="PF03772"/>
    </source>
</evidence>
<feature type="transmembrane region" description="Helical" evidence="6">
    <location>
        <begin position="487"/>
        <end position="504"/>
    </location>
</feature>
<dbReference type="RefSeq" id="WP_241445902.1">
    <property type="nucleotide sequence ID" value="NZ_JAKZHW010000001.1"/>
</dbReference>
<reference evidence="8 9" key="1">
    <citation type="submission" date="2022-03" db="EMBL/GenBank/DDBJ databases">
        <authorList>
            <person name="Jo J.-H."/>
            <person name="Im W.-T."/>
        </authorList>
    </citation>
    <scope>NUCLEOTIDE SEQUENCE [LARGE SCALE GENOMIC DNA]</scope>
    <source>
        <strain evidence="8 9">SM33</strain>
    </source>
</reference>
<accession>A0ABS9VJM3</accession>
<feature type="transmembrane region" description="Helical" evidence="6">
    <location>
        <begin position="442"/>
        <end position="467"/>
    </location>
</feature>
<dbReference type="Pfam" id="PF03772">
    <property type="entry name" value="Competence"/>
    <property type="match status" value="1"/>
</dbReference>
<evidence type="ECO:0000256" key="6">
    <source>
        <dbReference type="SAM" id="Phobius"/>
    </source>
</evidence>
<feature type="domain" description="ComEC/Rec2-related protein" evidence="7">
    <location>
        <begin position="223"/>
        <end position="505"/>
    </location>
</feature>
<keyword evidence="2" id="KW-1003">Cell membrane</keyword>
<organism evidence="8 9">
    <name type="scientific">Sphingomonas telluris</name>
    <dbReference type="NCBI Taxonomy" id="2907998"/>
    <lineage>
        <taxon>Bacteria</taxon>
        <taxon>Pseudomonadati</taxon>
        <taxon>Pseudomonadota</taxon>
        <taxon>Alphaproteobacteria</taxon>
        <taxon>Sphingomonadales</taxon>
        <taxon>Sphingomonadaceae</taxon>
        <taxon>Sphingomonas</taxon>
    </lineage>
</organism>
<keyword evidence="9" id="KW-1185">Reference proteome</keyword>
<dbReference type="PANTHER" id="PTHR30619:SF1">
    <property type="entry name" value="RECOMBINATION PROTEIN 2"/>
    <property type="match status" value="1"/>
</dbReference>
<feature type="transmembrane region" description="Helical" evidence="6">
    <location>
        <begin position="389"/>
        <end position="409"/>
    </location>
</feature>
<sequence length="680" mass="72052">MESFLERERGQLPLWLVAGFGAGIAAWFALSGPVQWSALLLLASGTAIGGFAVEGGRIERAVGWLGLALALGCALIWLRSGWVRAPVLKRPVVTEFQASVERVEPMAAKGDLRLLLHPVDSALPPTVRVSIKADGAPEGIVPGAGIRLRARLAPPPPMALPGTHDFARDAWFWGIGAVGRALGPIEVLRSAGASGLDAVRDRLDRHVRERLPGAAGTIATAFVTGDQNAVSDEDADAMRRSGLAHLLSVSGLHIAAAIGAAMLLTLKLLSLSERLALRFNLVLVSAGAGAVAGIFYTLLTGAQVPTVRSCIAALLVLLGIALGREALSLRLVAVGALVVLLIRPEALAGPSFQFSFAAVTAIIVLHSSQWAKRHLTRQDDGRIAGFGRMLLGTFLTGLVVEVALLPFALYHFHKAGLYGVGANLIAIPLTTFAIMPLEAAALLLDAFGLGAPLWWLTGKAIGLLLWVAHNVADARGAVVTQAGMPTWAFGLIVFGGLWLCLWTSRQRLLGLMPVFVGAVAAWSTQASDVLITGDGRYLAIVAPDGQPMMLRERSGDFTQDLMSEASGFDDVPGLLASAPFGTCSKDSCVAVIRREGREWRLLATRTSTRIDWEALTKACADADIVVSDRRLPLGCEPRWLKLDRQALSRAGGVALYLGSEPRATSVSERLGEHPWALTEP</sequence>
<evidence type="ECO:0000256" key="1">
    <source>
        <dbReference type="ARBA" id="ARBA00004651"/>
    </source>
</evidence>
<keyword evidence="3 6" id="KW-0812">Transmembrane</keyword>
<dbReference type="InterPro" id="IPR052159">
    <property type="entry name" value="Competence_DNA_uptake"/>
</dbReference>
<dbReference type="PANTHER" id="PTHR30619">
    <property type="entry name" value="DNA INTERNALIZATION/COMPETENCE PROTEIN COMEC/REC2"/>
    <property type="match status" value="1"/>
</dbReference>
<feature type="transmembrane region" description="Helical" evidence="6">
    <location>
        <begin position="246"/>
        <end position="269"/>
    </location>
</feature>
<evidence type="ECO:0000256" key="5">
    <source>
        <dbReference type="ARBA" id="ARBA00023136"/>
    </source>
</evidence>
<dbReference type="Proteomes" id="UP001203058">
    <property type="component" value="Unassembled WGS sequence"/>
</dbReference>
<evidence type="ECO:0000256" key="4">
    <source>
        <dbReference type="ARBA" id="ARBA00022989"/>
    </source>
</evidence>
<evidence type="ECO:0000313" key="8">
    <source>
        <dbReference type="EMBL" id="MCH8615191.1"/>
    </source>
</evidence>
<feature type="transmembrane region" description="Helical" evidence="6">
    <location>
        <begin position="12"/>
        <end position="30"/>
    </location>
</feature>
<feature type="transmembrane region" description="Helical" evidence="6">
    <location>
        <begin position="281"/>
        <end position="299"/>
    </location>
</feature>
<proteinExistence type="predicted"/>
<dbReference type="EMBL" id="JAKZHW010000001">
    <property type="protein sequence ID" value="MCH8615191.1"/>
    <property type="molecule type" value="Genomic_DNA"/>
</dbReference>
<keyword evidence="5 6" id="KW-0472">Membrane</keyword>
<keyword evidence="4 6" id="KW-1133">Transmembrane helix</keyword>
<comment type="caution">
    <text evidence="8">The sequence shown here is derived from an EMBL/GenBank/DDBJ whole genome shotgun (WGS) entry which is preliminary data.</text>
</comment>
<evidence type="ECO:0000256" key="3">
    <source>
        <dbReference type="ARBA" id="ARBA00022692"/>
    </source>
</evidence>
<feature type="transmembrane region" description="Helical" evidence="6">
    <location>
        <begin position="415"/>
        <end position="435"/>
    </location>
</feature>
<dbReference type="InterPro" id="IPR004477">
    <property type="entry name" value="ComEC_N"/>
</dbReference>
<protein>
    <submittedName>
        <fullName evidence="8">ComEC/Rec2 family competence protein</fullName>
    </submittedName>
</protein>